<gene>
    <name evidence="1" type="ORF">Snoj_22630</name>
</gene>
<keyword evidence="2" id="KW-1185">Reference proteome</keyword>
<dbReference type="Proteomes" id="UP000613974">
    <property type="component" value="Unassembled WGS sequence"/>
</dbReference>
<organism evidence="1 2">
    <name type="scientific">Streptomyces nojiriensis</name>
    <dbReference type="NCBI Taxonomy" id="66374"/>
    <lineage>
        <taxon>Bacteria</taxon>
        <taxon>Bacillati</taxon>
        <taxon>Actinomycetota</taxon>
        <taxon>Actinomycetes</taxon>
        <taxon>Kitasatosporales</taxon>
        <taxon>Streptomycetaceae</taxon>
        <taxon>Streptomyces</taxon>
    </lineage>
</organism>
<dbReference type="EMBL" id="BNEC01000003">
    <property type="protein sequence ID" value="GHI68345.1"/>
    <property type="molecule type" value="Genomic_DNA"/>
</dbReference>
<accession>A0ABQ3SJM4</accession>
<dbReference type="RefSeq" id="WP_189744592.1">
    <property type="nucleotide sequence ID" value="NZ_BNEC01000003.1"/>
</dbReference>
<comment type="caution">
    <text evidence="1">The sequence shown here is derived from an EMBL/GenBank/DDBJ whole genome shotgun (WGS) entry which is preliminary data.</text>
</comment>
<proteinExistence type="predicted"/>
<sequence length="136" mass="15002">MNFDMPGPEAAWLEAPISACPNPNPAWQTSMWWYVAGLFREVACLAPPLEALAHRLRLSIEHGWEELSEVDVAMVQIRGIHFALYRLNTSPLKDTIVSVLKDTEDDEAAINTLLTALGIGPDAVTYRGNARSGEAR</sequence>
<dbReference type="GeneID" id="95594639"/>
<evidence type="ECO:0000313" key="2">
    <source>
        <dbReference type="Proteomes" id="UP000613974"/>
    </source>
</evidence>
<name>A0ABQ3SJM4_9ACTN</name>
<reference evidence="2" key="1">
    <citation type="submission" date="2023-07" db="EMBL/GenBank/DDBJ databases">
        <title>Whole genome shotgun sequence of Streptomyces nojiriensis NBRC 13794.</title>
        <authorList>
            <person name="Komaki H."/>
            <person name="Tamura T."/>
        </authorList>
    </citation>
    <scope>NUCLEOTIDE SEQUENCE [LARGE SCALE GENOMIC DNA]</scope>
    <source>
        <strain evidence="2">NBRC 13794</strain>
    </source>
</reference>
<evidence type="ECO:0000313" key="1">
    <source>
        <dbReference type="EMBL" id="GHI68345.1"/>
    </source>
</evidence>
<protein>
    <submittedName>
        <fullName evidence="1">Uncharacterized protein</fullName>
    </submittedName>
</protein>